<feature type="compositionally biased region" description="Polar residues" evidence="1">
    <location>
        <begin position="146"/>
        <end position="165"/>
    </location>
</feature>
<gene>
    <name evidence="2" type="ORF">SISSUDRAFT_1067002</name>
</gene>
<dbReference type="EMBL" id="KV428347">
    <property type="protein sequence ID" value="KZT32345.1"/>
    <property type="molecule type" value="Genomic_DNA"/>
</dbReference>
<feature type="region of interest" description="Disordered" evidence="1">
    <location>
        <begin position="305"/>
        <end position="326"/>
    </location>
</feature>
<accession>A0A165XME4</accession>
<evidence type="ECO:0000313" key="2">
    <source>
        <dbReference type="EMBL" id="KZT32345.1"/>
    </source>
</evidence>
<feature type="region of interest" description="Disordered" evidence="1">
    <location>
        <begin position="112"/>
        <end position="165"/>
    </location>
</feature>
<name>A0A165XME4_9AGAM</name>
<proteinExistence type="predicted"/>
<feature type="compositionally biased region" description="Polar residues" evidence="1">
    <location>
        <begin position="112"/>
        <end position="126"/>
    </location>
</feature>
<dbReference type="AlphaFoldDB" id="A0A165XME4"/>
<dbReference type="Proteomes" id="UP000076798">
    <property type="component" value="Unassembled WGS sequence"/>
</dbReference>
<evidence type="ECO:0000256" key="1">
    <source>
        <dbReference type="SAM" id="MobiDB-lite"/>
    </source>
</evidence>
<protein>
    <submittedName>
        <fullName evidence="2">Uncharacterized protein</fullName>
    </submittedName>
</protein>
<reference evidence="2 3" key="1">
    <citation type="journal article" date="2016" name="Mol. Biol. Evol.">
        <title>Comparative Genomics of Early-Diverging Mushroom-Forming Fungi Provides Insights into the Origins of Lignocellulose Decay Capabilities.</title>
        <authorList>
            <person name="Nagy L.G."/>
            <person name="Riley R."/>
            <person name="Tritt A."/>
            <person name="Adam C."/>
            <person name="Daum C."/>
            <person name="Floudas D."/>
            <person name="Sun H."/>
            <person name="Yadav J.S."/>
            <person name="Pangilinan J."/>
            <person name="Larsson K.H."/>
            <person name="Matsuura K."/>
            <person name="Barry K."/>
            <person name="Labutti K."/>
            <person name="Kuo R."/>
            <person name="Ohm R.A."/>
            <person name="Bhattacharya S.S."/>
            <person name="Shirouzu T."/>
            <person name="Yoshinaga Y."/>
            <person name="Martin F.M."/>
            <person name="Grigoriev I.V."/>
            <person name="Hibbett D.S."/>
        </authorList>
    </citation>
    <scope>NUCLEOTIDE SEQUENCE [LARGE SCALE GENOMIC DNA]</scope>
    <source>
        <strain evidence="2 3">HHB10207 ss-3</strain>
    </source>
</reference>
<keyword evidence="3" id="KW-1185">Reference proteome</keyword>
<sequence>MRGKPVILSHLVAQELAENLKVQTAIMAPYDPLSALTHYRPTMNDIEYSLPSHLSGTASAYLIPTECETEGETTPHGSPVGLHVQLEAGVAQPTTTPQDAYVPSLAALFQPSNSPHDSFPMSSSQAPRGRSPTPRPYIDDSPHPSFPTSVTPPSRSHSRIASGSQLSWKESSSQNVFPPIPSNHYHLSTTYAQDPHLHSSPLAHEMHNFATEDLSMVLSAVEDLSPISMSPHKFGSTSDIKEAGIRCEHSVQMLSYYYYQLAHLSLLVQSLDIVHIQLSKVPESLMSREVVEEWTDSVRSHDKVRRLSSSSSSIASQLPNSPTPQLPTTPFLDSNFLRTINMQTTVTRKSLTCPVEGCSRKFRKNNEASRQAMEAHRKALHPGSAEIFYDGVYHRVQPLETSPQAFICPCGVSFRDPGVCEALLEELDSHALDNLVKHALEEHPSPVGWTEVNTETVEDDGTTTFSPQVRQACQLGLRLYDVQGFYTPPSIRRLIGTPYT</sequence>
<evidence type="ECO:0000313" key="3">
    <source>
        <dbReference type="Proteomes" id="UP000076798"/>
    </source>
</evidence>
<organism evidence="2 3">
    <name type="scientific">Sistotremastrum suecicum HHB10207 ss-3</name>
    <dbReference type="NCBI Taxonomy" id="1314776"/>
    <lineage>
        <taxon>Eukaryota</taxon>
        <taxon>Fungi</taxon>
        <taxon>Dikarya</taxon>
        <taxon>Basidiomycota</taxon>
        <taxon>Agaricomycotina</taxon>
        <taxon>Agaricomycetes</taxon>
        <taxon>Sistotremastrales</taxon>
        <taxon>Sistotremastraceae</taxon>
        <taxon>Sistotremastrum</taxon>
    </lineage>
</organism>